<protein>
    <submittedName>
        <fullName evidence="2">Uncharacterized protein</fullName>
    </submittedName>
</protein>
<evidence type="ECO:0000313" key="2">
    <source>
        <dbReference type="EMBL" id="KAK4371747.1"/>
    </source>
</evidence>
<proteinExistence type="predicted"/>
<sequence>MANGNAALELLELKKDVCQLDEEKRNGYGALELEELKEATHVSLDERTENGALELQDSIKDAYVQPDQVTRTNVEDKILEQKVHADNGLISSSTQDDFVAKDNKVQSEIEEINEDTSEVIESLDVNDMKVRNSPANQLVVVDVPANNKKVVIRSEVRQALGTLEKAISIIKDFGYNLEIRSVSSNSTVKSVGVEEDGEKDSKSSETDRIHGSGGARAESPKKELSETTPYEHRNNSPSHGSRRMSSSLCTREANHNTKIAPASPDDYMGTSGEPQHTVVHTSVDQRKEDTVTSVHADSIHGKENGKRKRKLPFYCCLYFLPGQVIS</sequence>
<comment type="caution">
    <text evidence="2">The sequence shown here is derived from an EMBL/GenBank/DDBJ whole genome shotgun (WGS) entry which is preliminary data.</text>
</comment>
<dbReference type="Proteomes" id="UP001291623">
    <property type="component" value="Unassembled WGS sequence"/>
</dbReference>
<dbReference type="PANTHER" id="PTHR34560:SF5">
    <property type="entry name" value="PYL-LIKE-1"/>
    <property type="match status" value="1"/>
</dbReference>
<keyword evidence="3" id="KW-1185">Reference proteome</keyword>
<organism evidence="2 3">
    <name type="scientific">Anisodus tanguticus</name>
    <dbReference type="NCBI Taxonomy" id="243964"/>
    <lineage>
        <taxon>Eukaryota</taxon>
        <taxon>Viridiplantae</taxon>
        <taxon>Streptophyta</taxon>
        <taxon>Embryophyta</taxon>
        <taxon>Tracheophyta</taxon>
        <taxon>Spermatophyta</taxon>
        <taxon>Magnoliopsida</taxon>
        <taxon>eudicotyledons</taxon>
        <taxon>Gunneridae</taxon>
        <taxon>Pentapetalae</taxon>
        <taxon>asterids</taxon>
        <taxon>lamiids</taxon>
        <taxon>Solanales</taxon>
        <taxon>Solanaceae</taxon>
        <taxon>Solanoideae</taxon>
        <taxon>Hyoscyameae</taxon>
        <taxon>Anisodus</taxon>
    </lineage>
</organism>
<feature type="compositionally biased region" description="Basic and acidic residues" evidence="1">
    <location>
        <begin position="218"/>
        <end position="234"/>
    </location>
</feature>
<accession>A0AAE1SLS5</accession>
<evidence type="ECO:0000256" key="1">
    <source>
        <dbReference type="SAM" id="MobiDB-lite"/>
    </source>
</evidence>
<dbReference type="PANTHER" id="PTHR34560">
    <property type="entry name" value="POLYKETIDE CYCLASE/DEHYDRASE/LIPID TRANSPORT SUPERFAMILY PROTEIN"/>
    <property type="match status" value="1"/>
</dbReference>
<feature type="compositionally biased region" description="Low complexity" evidence="1">
    <location>
        <begin position="236"/>
        <end position="247"/>
    </location>
</feature>
<feature type="compositionally biased region" description="Basic and acidic residues" evidence="1">
    <location>
        <begin position="199"/>
        <end position="210"/>
    </location>
</feature>
<reference evidence="2" key="1">
    <citation type="submission" date="2023-12" db="EMBL/GenBank/DDBJ databases">
        <title>Genome assembly of Anisodus tanguticus.</title>
        <authorList>
            <person name="Wang Y.-J."/>
        </authorList>
    </citation>
    <scope>NUCLEOTIDE SEQUENCE</scope>
    <source>
        <strain evidence="2">KB-2021</strain>
        <tissue evidence="2">Leaf</tissue>
    </source>
</reference>
<feature type="region of interest" description="Disordered" evidence="1">
    <location>
        <begin position="187"/>
        <end position="249"/>
    </location>
</feature>
<evidence type="ECO:0000313" key="3">
    <source>
        <dbReference type="Proteomes" id="UP001291623"/>
    </source>
</evidence>
<dbReference type="EMBL" id="JAVYJV010000004">
    <property type="protein sequence ID" value="KAK4371747.1"/>
    <property type="molecule type" value="Genomic_DNA"/>
</dbReference>
<dbReference type="AlphaFoldDB" id="A0AAE1SLS5"/>
<gene>
    <name evidence="2" type="ORF">RND71_007131</name>
</gene>
<feature type="region of interest" description="Disordered" evidence="1">
    <location>
        <begin position="281"/>
        <end position="303"/>
    </location>
</feature>
<name>A0AAE1SLS5_9SOLA</name>